<reference evidence="1 2" key="1">
    <citation type="journal article" date="2022" name="DNA Res.">
        <title>Chromosomal-level genome assembly of the orchid tree Bauhinia variegata (Leguminosae; Cercidoideae) supports the allotetraploid origin hypothesis of Bauhinia.</title>
        <authorList>
            <person name="Zhong Y."/>
            <person name="Chen Y."/>
            <person name="Zheng D."/>
            <person name="Pang J."/>
            <person name="Liu Y."/>
            <person name="Luo S."/>
            <person name="Meng S."/>
            <person name="Qian L."/>
            <person name="Wei D."/>
            <person name="Dai S."/>
            <person name="Zhou R."/>
        </authorList>
    </citation>
    <scope>NUCLEOTIDE SEQUENCE [LARGE SCALE GENOMIC DNA]</scope>
    <source>
        <strain evidence="1">BV-YZ2020</strain>
    </source>
</reference>
<evidence type="ECO:0000313" key="1">
    <source>
        <dbReference type="EMBL" id="KAI4295512.1"/>
    </source>
</evidence>
<accession>A0ACB9KE97</accession>
<dbReference type="EMBL" id="CM039439">
    <property type="protein sequence ID" value="KAI4295512.1"/>
    <property type="molecule type" value="Genomic_DNA"/>
</dbReference>
<sequence length="433" mass="48130">MESKQIAEVVKDSEEGGITEKKKTLFSDLHSDQKEQRIDSASALQRYLDHIPISSIPGIKNSLVLELKTGDSVKDAIRTLYENNIFCAPIADVLDPNGTSTRFSNRCIGIIGFASMVLWCLEEYENIRKNSNDSDQLQAMENNGLFSILDQIPQIGQTKVGELAKSFLWESFFPVRLEDTLFHALLLLSKHQLQVLPVIEQSNSQLIGFATQSAVVQLLLQSSGLAWFDSIADKALSDFRFENQQHPITVFGDQIVADALHLLWKSRIGAVAIVDRETTKLIGTVRNSDVYQLVKKDDLLRSIRSLTVVEFILMETDKVDSDPTIERDLDLAAIAAGSLQLRNSLVPRMDSPVTNKKTETLKQVMKHMAQKNTSFSFLINDSSQVTSVITITDLILQFAPPCVNSSIKGGGFFELALEQSGCHVTDGMIICNH</sequence>
<proteinExistence type="predicted"/>
<organism evidence="1 2">
    <name type="scientific">Bauhinia variegata</name>
    <name type="common">Purple orchid tree</name>
    <name type="synonym">Phanera variegata</name>
    <dbReference type="NCBI Taxonomy" id="167791"/>
    <lineage>
        <taxon>Eukaryota</taxon>
        <taxon>Viridiplantae</taxon>
        <taxon>Streptophyta</taxon>
        <taxon>Embryophyta</taxon>
        <taxon>Tracheophyta</taxon>
        <taxon>Spermatophyta</taxon>
        <taxon>Magnoliopsida</taxon>
        <taxon>eudicotyledons</taxon>
        <taxon>Gunneridae</taxon>
        <taxon>Pentapetalae</taxon>
        <taxon>rosids</taxon>
        <taxon>fabids</taxon>
        <taxon>Fabales</taxon>
        <taxon>Fabaceae</taxon>
        <taxon>Cercidoideae</taxon>
        <taxon>Cercideae</taxon>
        <taxon>Bauhiniinae</taxon>
        <taxon>Bauhinia</taxon>
    </lineage>
</organism>
<evidence type="ECO:0000313" key="2">
    <source>
        <dbReference type="Proteomes" id="UP000828941"/>
    </source>
</evidence>
<comment type="caution">
    <text evidence="1">The sequence shown here is derived from an EMBL/GenBank/DDBJ whole genome shotgun (WGS) entry which is preliminary data.</text>
</comment>
<name>A0ACB9KE97_BAUVA</name>
<keyword evidence="2" id="KW-1185">Reference proteome</keyword>
<dbReference type="Proteomes" id="UP000828941">
    <property type="component" value="Chromosome 14"/>
</dbReference>
<protein>
    <submittedName>
        <fullName evidence="1">Uncharacterized protein</fullName>
    </submittedName>
</protein>
<gene>
    <name evidence="1" type="ORF">L6164_035553</name>
</gene>